<evidence type="ECO:0000256" key="1">
    <source>
        <dbReference type="ARBA" id="ARBA00004370"/>
    </source>
</evidence>
<dbReference type="Pfam" id="PF12729">
    <property type="entry name" value="4HB_MCP_1"/>
    <property type="match status" value="1"/>
</dbReference>
<evidence type="ECO:0000256" key="7">
    <source>
        <dbReference type="SAM" id="Phobius"/>
    </source>
</evidence>
<evidence type="ECO:0000313" key="11">
    <source>
        <dbReference type="Proteomes" id="UP000519126"/>
    </source>
</evidence>
<proteinExistence type="inferred from homology"/>
<feature type="domain" description="Methyl-accepting transducer" evidence="8">
    <location>
        <begin position="399"/>
        <end position="635"/>
    </location>
</feature>
<evidence type="ECO:0000256" key="5">
    <source>
        <dbReference type="SAM" id="Coils"/>
    </source>
</evidence>
<dbReference type="Pfam" id="PF00015">
    <property type="entry name" value="MCPsignal"/>
    <property type="match status" value="1"/>
</dbReference>
<dbReference type="GO" id="GO:0006935">
    <property type="term" value="P:chemotaxis"/>
    <property type="evidence" value="ECO:0007669"/>
    <property type="project" value="InterPro"/>
</dbReference>
<evidence type="ECO:0000313" key="10">
    <source>
        <dbReference type="EMBL" id="NMF48135.1"/>
    </source>
</evidence>
<accession>A0A7X9YF99</accession>
<dbReference type="PROSITE" id="PS50111">
    <property type="entry name" value="CHEMOTAXIS_TRANSDUC_2"/>
    <property type="match status" value="1"/>
</dbReference>
<evidence type="ECO:0000256" key="3">
    <source>
        <dbReference type="ARBA" id="ARBA00029447"/>
    </source>
</evidence>
<dbReference type="PROSITE" id="PS50885">
    <property type="entry name" value="HAMP"/>
    <property type="match status" value="1"/>
</dbReference>
<dbReference type="CDD" id="cd11386">
    <property type="entry name" value="MCP_signal"/>
    <property type="match status" value="1"/>
</dbReference>
<dbReference type="InterPro" id="IPR003660">
    <property type="entry name" value="HAMP_dom"/>
</dbReference>
<comment type="caution">
    <text evidence="10">The sequence shown here is derived from an EMBL/GenBank/DDBJ whole genome shotgun (WGS) entry which is preliminary data.</text>
</comment>
<dbReference type="SMART" id="SM00304">
    <property type="entry name" value="HAMP"/>
    <property type="match status" value="2"/>
</dbReference>
<dbReference type="SUPFAM" id="SSF58104">
    <property type="entry name" value="Methyl-accepting chemotaxis protein (MCP) signaling domain"/>
    <property type="match status" value="1"/>
</dbReference>
<feature type="compositionally biased region" description="Low complexity" evidence="6">
    <location>
        <begin position="424"/>
        <end position="444"/>
    </location>
</feature>
<keyword evidence="5" id="KW-0175">Coiled coil</keyword>
<gene>
    <name evidence="10" type="ORF">HHL01_08060</name>
</gene>
<dbReference type="RefSeq" id="WP_170071651.1">
    <property type="nucleotide sequence ID" value="NZ_JABBCX010000003.1"/>
</dbReference>
<feature type="transmembrane region" description="Helical" evidence="7">
    <location>
        <begin position="320"/>
        <end position="341"/>
    </location>
</feature>
<keyword evidence="7" id="KW-1133">Transmembrane helix</keyword>
<dbReference type="PRINTS" id="PR00260">
    <property type="entry name" value="CHEMTRNSDUCR"/>
</dbReference>
<dbReference type="Gene3D" id="1.10.287.950">
    <property type="entry name" value="Methyl-accepting chemotaxis protein"/>
    <property type="match status" value="1"/>
</dbReference>
<dbReference type="AlphaFoldDB" id="A0A7X9YF99"/>
<dbReference type="GO" id="GO:0007165">
    <property type="term" value="P:signal transduction"/>
    <property type="evidence" value="ECO:0007669"/>
    <property type="project" value="UniProtKB-KW"/>
</dbReference>
<dbReference type="InterPro" id="IPR024478">
    <property type="entry name" value="HlyB_4HB_MCP"/>
</dbReference>
<dbReference type="CDD" id="cd06225">
    <property type="entry name" value="HAMP"/>
    <property type="match status" value="1"/>
</dbReference>
<evidence type="ECO:0000256" key="6">
    <source>
        <dbReference type="SAM" id="MobiDB-lite"/>
    </source>
</evidence>
<reference evidence="10 11" key="1">
    <citation type="submission" date="2020-04" db="EMBL/GenBank/DDBJ databases">
        <title>Genome Sequencing and Assembley of Pseudoalteromonas artica.</title>
        <authorList>
            <person name="Akerly B."/>
            <person name="Cook G."/>
        </authorList>
    </citation>
    <scope>NUCLEOTIDE SEQUENCE [LARGE SCALE GENOMIC DNA]</scope>
    <source>
        <strain evidence="10 11">NEC-BIFX-0059</strain>
    </source>
</reference>
<evidence type="ECO:0000259" key="9">
    <source>
        <dbReference type="PROSITE" id="PS50885"/>
    </source>
</evidence>
<dbReference type="Pfam" id="PF00672">
    <property type="entry name" value="HAMP"/>
    <property type="match status" value="1"/>
</dbReference>
<keyword evidence="7" id="KW-0472">Membrane</keyword>
<comment type="subcellular location">
    <subcellularLocation>
        <location evidence="1">Membrane</location>
    </subcellularLocation>
</comment>
<evidence type="ECO:0000256" key="2">
    <source>
        <dbReference type="ARBA" id="ARBA00023224"/>
    </source>
</evidence>
<dbReference type="InterPro" id="IPR004089">
    <property type="entry name" value="MCPsignal_dom"/>
</dbReference>
<keyword evidence="7" id="KW-0812">Transmembrane</keyword>
<comment type="similarity">
    <text evidence="3">Belongs to the methyl-accepting chemotaxis (MCP) protein family.</text>
</comment>
<protein>
    <submittedName>
        <fullName evidence="10">Methyl-accepting chemotaxis protein</fullName>
    </submittedName>
</protein>
<feature type="coiled-coil region" evidence="5">
    <location>
        <begin position="449"/>
        <end position="497"/>
    </location>
</feature>
<dbReference type="SMART" id="SM00283">
    <property type="entry name" value="MA"/>
    <property type="match status" value="1"/>
</dbReference>
<sequence>MNLTVSQRIWGGFIFITLLLLIIGGNSLIKIANIDRSTQKVNQLSLPALNKSSELQAEFILMSKAAQASFYTTSANELAPIKAQVLEQKQLFNTLHRELQDVVKNDATLNQSSQNVEKTYLSFLSTVENLLEDKSKQLALNKTLKAQLENIELSAEDANSVVLDITDIDGFEQNHPRAYQAANNLENNFMSVVSNSTDMLTVKTLNTLDIVKNEQTYYLEEVTRTIALIKPAIEQTHSDLYSSLKEYVDTLENNIKGSSGLAANKKRLIDSITLTESELAQSEQATKMALSQIDELVNQASDVAFKLQQGVRSDVDSANLWTWVGMIIATLLAVAIAIITVSRITKPLAEVNRILDIVASGDMTQRLDDSAKDEFGELSKSCNTLIDSLRSLIKGIISRSTQLAAASEQTSAITSESSQAIRNQQAQVEQAATATTEMSSTSQTVSNSAQQALSEIKNADKEAERVKGISNNNKATIEQLAREVDDASQVINKLHQDSASIGSILDVIRGIADQTNLLALNAAIEAARAGEYGRGFAVVADEVRSLASKTQESTQEIQSMIESLQTGAEAAVTAMSKGKQRAVSCVEQTDLASSALDSITFAVSQAHDVSEEISTAALEQQQVAQEISERLESIVAIAEQTAEGANQTNISSSEVAKLAEELRLSVDEFKV</sequence>
<feature type="domain" description="HAMP" evidence="9">
    <location>
        <begin position="342"/>
        <end position="394"/>
    </location>
</feature>
<dbReference type="Proteomes" id="UP000519126">
    <property type="component" value="Unassembled WGS sequence"/>
</dbReference>
<dbReference type="GO" id="GO:0004888">
    <property type="term" value="F:transmembrane signaling receptor activity"/>
    <property type="evidence" value="ECO:0007669"/>
    <property type="project" value="InterPro"/>
</dbReference>
<feature type="transmembrane region" description="Helical" evidence="7">
    <location>
        <begin position="9"/>
        <end position="29"/>
    </location>
</feature>
<dbReference type="PANTHER" id="PTHR32089">
    <property type="entry name" value="METHYL-ACCEPTING CHEMOTAXIS PROTEIN MCPB"/>
    <property type="match status" value="1"/>
</dbReference>
<dbReference type="InterPro" id="IPR004090">
    <property type="entry name" value="Chemotax_Me-accpt_rcpt"/>
</dbReference>
<feature type="region of interest" description="Disordered" evidence="6">
    <location>
        <begin position="424"/>
        <end position="445"/>
    </location>
</feature>
<evidence type="ECO:0000256" key="4">
    <source>
        <dbReference type="PROSITE-ProRule" id="PRU00284"/>
    </source>
</evidence>
<dbReference type="GO" id="GO:0016020">
    <property type="term" value="C:membrane"/>
    <property type="evidence" value="ECO:0007669"/>
    <property type="project" value="UniProtKB-SubCell"/>
</dbReference>
<evidence type="ECO:0000259" key="8">
    <source>
        <dbReference type="PROSITE" id="PS50111"/>
    </source>
</evidence>
<dbReference type="EMBL" id="JABBCX010000003">
    <property type="protein sequence ID" value="NMF48135.1"/>
    <property type="molecule type" value="Genomic_DNA"/>
</dbReference>
<keyword evidence="2 4" id="KW-0807">Transducer</keyword>
<organism evidence="10 11">
    <name type="scientific">Pseudoalteromonas arctica</name>
    <dbReference type="NCBI Taxonomy" id="394751"/>
    <lineage>
        <taxon>Bacteria</taxon>
        <taxon>Pseudomonadati</taxon>
        <taxon>Pseudomonadota</taxon>
        <taxon>Gammaproteobacteria</taxon>
        <taxon>Alteromonadales</taxon>
        <taxon>Pseudoalteromonadaceae</taxon>
        <taxon>Pseudoalteromonas</taxon>
    </lineage>
</organism>
<dbReference type="PANTHER" id="PTHR32089:SF70">
    <property type="entry name" value="ENERGY TAXIS MODULATING METHYL ACCEPTING SENSORY TRANSDUCER"/>
    <property type="match status" value="1"/>
</dbReference>
<name>A0A7X9YF99_9GAMM</name>
<dbReference type="FunFam" id="1.10.287.950:FF:000001">
    <property type="entry name" value="Methyl-accepting chemotaxis sensory transducer"/>
    <property type="match status" value="1"/>
</dbReference>